<sequence length="303" mass="34206">MKPAQLAAENDRDPRPRLEFRKAEGALIPHVESYYLFRHDGRDVEGIERVDLGQLRFVIKGSGTVHFPDGHAESTKKVMINGPGTSAASYRMQGPFHCFGVSLRAIGWKALIGLPAYKVADHIVDGEKLFCEQAGLLWHRLHKMDTLEEMIAAIEPLLRMRQQEVKPVPAAHLVFLRAVREWAATKDPTIDDLYARIRKSSNIGERQVQRLCKDYFAGSPAHLKRKFRAIGAAMRIYQGARVDEVVGPFSDQSHMINEIRQFTGHTPTSLRAGIDPVLALTLTNETFHFLPDVIPESVDLRRR</sequence>
<evidence type="ECO:0000313" key="1">
    <source>
        <dbReference type="EMBL" id="MBB4100612.1"/>
    </source>
</evidence>
<dbReference type="EMBL" id="JACIEH010000003">
    <property type="protein sequence ID" value="MBB4100612.1"/>
    <property type="molecule type" value="Genomic_DNA"/>
</dbReference>
<organism evidence="1 2">
    <name type="scientific">Sphingomonas kyeonggiensis</name>
    <dbReference type="NCBI Taxonomy" id="1268553"/>
    <lineage>
        <taxon>Bacteria</taxon>
        <taxon>Pseudomonadati</taxon>
        <taxon>Pseudomonadota</taxon>
        <taxon>Alphaproteobacteria</taxon>
        <taxon>Sphingomonadales</taxon>
        <taxon>Sphingomonadaceae</taxon>
        <taxon>Sphingomonas</taxon>
    </lineage>
</organism>
<dbReference type="Gene3D" id="1.10.10.60">
    <property type="entry name" value="Homeodomain-like"/>
    <property type="match status" value="1"/>
</dbReference>
<comment type="caution">
    <text evidence="1">The sequence shown here is derived from an EMBL/GenBank/DDBJ whole genome shotgun (WGS) entry which is preliminary data.</text>
</comment>
<protein>
    <submittedName>
        <fullName evidence="1">AraC-like DNA-binding protein</fullName>
    </submittedName>
</protein>
<reference evidence="1 2" key="1">
    <citation type="submission" date="2020-08" db="EMBL/GenBank/DDBJ databases">
        <title>Genomic Encyclopedia of Type Strains, Phase IV (KMG-IV): sequencing the most valuable type-strain genomes for metagenomic binning, comparative biology and taxonomic classification.</title>
        <authorList>
            <person name="Goeker M."/>
        </authorList>
    </citation>
    <scope>NUCLEOTIDE SEQUENCE [LARGE SCALE GENOMIC DNA]</scope>
    <source>
        <strain evidence="1 2">DSM 101806</strain>
    </source>
</reference>
<proteinExistence type="predicted"/>
<name>A0A7W6NYE8_9SPHN</name>
<evidence type="ECO:0000313" key="2">
    <source>
        <dbReference type="Proteomes" id="UP000557392"/>
    </source>
</evidence>
<dbReference type="Proteomes" id="UP000557392">
    <property type="component" value="Unassembled WGS sequence"/>
</dbReference>
<gene>
    <name evidence="1" type="ORF">GGR46_004184</name>
</gene>
<dbReference type="GO" id="GO:0003677">
    <property type="term" value="F:DNA binding"/>
    <property type="evidence" value="ECO:0007669"/>
    <property type="project" value="UniProtKB-KW"/>
</dbReference>
<dbReference type="RefSeq" id="WP_183999888.1">
    <property type="nucleotide sequence ID" value="NZ_JACIEH010000003.1"/>
</dbReference>
<dbReference type="AlphaFoldDB" id="A0A7W6NYE8"/>
<keyword evidence="2" id="KW-1185">Reference proteome</keyword>
<accession>A0A7W6NYE8</accession>
<keyword evidence="1" id="KW-0238">DNA-binding</keyword>